<dbReference type="InterPro" id="IPR029055">
    <property type="entry name" value="Ntn_hydrolases_N"/>
</dbReference>
<evidence type="ECO:0000313" key="5">
    <source>
        <dbReference type="EMBL" id="AKF09304.1"/>
    </source>
</evidence>
<name>A0A0F6SGU5_9BACT</name>
<keyword evidence="3" id="KW-0106">Calcium</keyword>
<dbReference type="InterPro" id="IPR023343">
    <property type="entry name" value="Penicillin_amidase_dom1"/>
</dbReference>
<keyword evidence="3" id="KW-0479">Metal-binding</keyword>
<reference evidence="5 6" key="1">
    <citation type="submission" date="2015-03" db="EMBL/GenBank/DDBJ databases">
        <title>Genome assembly of Sandaracinus amylolyticus DSM 53668.</title>
        <authorList>
            <person name="Sharma G."/>
            <person name="Subramanian S."/>
        </authorList>
    </citation>
    <scope>NUCLEOTIDE SEQUENCE [LARGE SCALE GENOMIC DNA]</scope>
    <source>
        <strain evidence="5 6">DSM 53668</strain>
    </source>
</reference>
<evidence type="ECO:0000256" key="1">
    <source>
        <dbReference type="ARBA" id="ARBA00006586"/>
    </source>
</evidence>
<dbReference type="Proteomes" id="UP000034883">
    <property type="component" value="Chromosome"/>
</dbReference>
<feature type="active site" description="Nucleophile" evidence="2">
    <location>
        <position position="301"/>
    </location>
</feature>
<evidence type="ECO:0000256" key="3">
    <source>
        <dbReference type="PIRSR" id="PIRSR001227-2"/>
    </source>
</evidence>
<dbReference type="PIRSF" id="PIRSF001227">
    <property type="entry name" value="Pen_acylase"/>
    <property type="match status" value="1"/>
</dbReference>
<accession>A0A0F6SGU5</accession>
<dbReference type="PANTHER" id="PTHR34218">
    <property type="entry name" value="PEPTIDASE S45 PENICILLIN AMIDASE"/>
    <property type="match status" value="1"/>
</dbReference>
<evidence type="ECO:0000256" key="2">
    <source>
        <dbReference type="PIRSR" id="PIRSR001227-1"/>
    </source>
</evidence>
<keyword evidence="6" id="KW-1185">Reference proteome</keyword>
<dbReference type="Pfam" id="PF01804">
    <property type="entry name" value="Penicil_amidase"/>
    <property type="match status" value="1"/>
</dbReference>
<organism evidence="5 6">
    <name type="scientific">Sandaracinus amylolyticus</name>
    <dbReference type="NCBI Taxonomy" id="927083"/>
    <lineage>
        <taxon>Bacteria</taxon>
        <taxon>Pseudomonadati</taxon>
        <taxon>Myxococcota</taxon>
        <taxon>Polyangia</taxon>
        <taxon>Polyangiales</taxon>
        <taxon>Sandaracinaceae</taxon>
        <taxon>Sandaracinus</taxon>
    </lineage>
</organism>
<dbReference type="Gene3D" id="3.60.20.10">
    <property type="entry name" value="Glutamine Phosphoribosylpyrophosphate, subunit 1, domain 1"/>
    <property type="match status" value="3"/>
</dbReference>
<dbReference type="GO" id="GO:0046872">
    <property type="term" value="F:metal ion binding"/>
    <property type="evidence" value="ECO:0007669"/>
    <property type="project" value="UniProtKB-KW"/>
</dbReference>
<feature type="region of interest" description="Disordered" evidence="4">
    <location>
        <begin position="238"/>
        <end position="270"/>
    </location>
</feature>
<dbReference type="PANTHER" id="PTHR34218:SF3">
    <property type="entry name" value="ACYL-HOMOSERINE LACTONE ACYLASE PVDQ"/>
    <property type="match status" value="1"/>
</dbReference>
<evidence type="ECO:0000256" key="4">
    <source>
        <dbReference type="SAM" id="MobiDB-lite"/>
    </source>
</evidence>
<gene>
    <name evidence="5" type="ORF">DB32_006453</name>
</gene>
<proteinExistence type="inferred from homology"/>
<comment type="cofactor">
    <cofactor evidence="3">
        <name>Ca(2+)</name>
        <dbReference type="ChEBI" id="CHEBI:29108"/>
    </cofactor>
    <text evidence="3">Binds 1 Ca(2+) ion per dimer.</text>
</comment>
<dbReference type="Gene3D" id="1.10.439.10">
    <property type="entry name" value="Penicillin Amidohydrolase, domain 1"/>
    <property type="match status" value="1"/>
</dbReference>
<dbReference type="STRING" id="927083.DB32_006453"/>
<feature type="binding site" evidence="3">
    <location>
        <position position="631"/>
    </location>
    <ligand>
        <name>Ca(2+)</name>
        <dbReference type="ChEBI" id="CHEBI:29108"/>
    </ligand>
</feature>
<dbReference type="InterPro" id="IPR002692">
    <property type="entry name" value="S45"/>
</dbReference>
<sequence>MFASFVVGCSCDDDPPATDAGSDAGPQTILHSVPETERFTIPCLSEEAQIVRTELNVPHIYAASREDAFCALGFVMARDRFFQMDLTRRLSQGRLSELLGDAALATDIEERMKGGAFVTGMQTDALTDDEAREVDAFAAGINAYVAAASNGDLPLPSEVRLGAALLGAGTRPWSLLHEWDRRDVIACGVTVLYSTSFETGDVGRDRDHAQVDTLFEGMPDRALRLAGVRQDVMERYAPPRDTSSASGWGLETASESARVTRRRGRGRHHASVETAVMDRLTEHLERIVARMPRTPGEGYGSNVWAVAGSSTPDGRALLAGDGHLQLSVPALFWQVGIDTAFLSEGADDTRLLGATIPGLPTIGVGTNGRVAWSQTAYFADVTDWYREEIVLGDDGSPRGSRFQGEERALVRVDEEYVIADVPALDSEGRTESIARFTTFDGRWITSIEGDAVEDGAERPASAVNMMGEWIVPGDVDGDGVVSAISFDYGPFDGGVLLRAFRLFGLAENVEDYRQAMRHFIGYGGSMMASDTTGDVLYSAYHAVPCRSYLPRDGATNRWIAGADPRRLIDGTQYGGWSIPLTADGRVDETAAATDADGCAVPFDEWPQALSPARGYVQHANNDPGAIATDGDLFDDPHYIGGPWIEGYRAARIAQRLEEAIAAERATIAEMQDIQGDHHSNLGEEWVPLFLDELERARTLAAGTPAEGTSDARIAAMWRAEQAAFEDVEGRLRAWRDADYPTPSGVATFYSEPAAEDRAHAIATTIFGTWFPRFVRGTLDDEGIPGGLSPAVTGDTYRMQTMLLLVRGRGPGNPESLGSYEPAREESVFFDDVATTEIETSHEIVVRALRDALVFLRSEPSAPGEGGFGSDDPDDWIWGLRHGVRFESLLADFLGDDPMFSIFVDNFSITPERIELAEGIGEGDPRAGLTFFPRPGDQFDVDAANPGLSGERFTHGSGPVFRMVIALGGEQGVEGWNVIPGGQSGITQSEHFDDQVQLWLGNETIPMRWDVEDVVEGGIGREVLVPMQ</sequence>
<dbReference type="GO" id="GO:0016811">
    <property type="term" value="F:hydrolase activity, acting on carbon-nitrogen (but not peptide) bonds, in linear amides"/>
    <property type="evidence" value="ECO:0007669"/>
    <property type="project" value="InterPro"/>
</dbReference>
<dbReference type="GO" id="GO:0017000">
    <property type="term" value="P:antibiotic biosynthetic process"/>
    <property type="evidence" value="ECO:0007669"/>
    <property type="project" value="InterPro"/>
</dbReference>
<dbReference type="SUPFAM" id="SSF56235">
    <property type="entry name" value="N-terminal nucleophile aminohydrolases (Ntn hydrolases)"/>
    <property type="match status" value="1"/>
</dbReference>
<dbReference type="KEGG" id="samy:DB32_006453"/>
<dbReference type="InterPro" id="IPR014395">
    <property type="entry name" value="Pen/GL7ACA/AHL_acylase"/>
</dbReference>
<feature type="compositionally biased region" description="Basic residues" evidence="4">
    <location>
        <begin position="259"/>
        <end position="269"/>
    </location>
</feature>
<comment type="similarity">
    <text evidence="1">Belongs to the peptidase S45 family.</text>
</comment>
<protein>
    <submittedName>
        <fullName evidence="5">Penicillin acylase II</fullName>
    </submittedName>
</protein>
<feature type="binding site" evidence="3">
    <location>
        <position position="383"/>
    </location>
    <ligand>
        <name>Ca(2+)</name>
        <dbReference type="ChEBI" id="CHEBI:29108"/>
    </ligand>
</feature>
<dbReference type="EMBL" id="CP011125">
    <property type="protein sequence ID" value="AKF09304.1"/>
    <property type="molecule type" value="Genomic_DNA"/>
</dbReference>
<evidence type="ECO:0000313" key="6">
    <source>
        <dbReference type="Proteomes" id="UP000034883"/>
    </source>
</evidence>
<dbReference type="AlphaFoldDB" id="A0A0F6SGU5"/>
<feature type="binding site" evidence="3">
    <location>
        <position position="380"/>
    </location>
    <ligand>
        <name>Ca(2+)</name>
        <dbReference type="ChEBI" id="CHEBI:29108"/>
    </ligand>
</feature>